<reference evidence="5 6" key="1">
    <citation type="submission" date="2019-03" db="EMBL/GenBank/DDBJ databases">
        <authorList>
            <person name="Gaulin E."/>
            <person name="Dumas B."/>
        </authorList>
    </citation>
    <scope>NUCLEOTIDE SEQUENCE [LARGE SCALE GENOMIC DNA]</scope>
    <source>
        <strain evidence="5">CBS 568.67</strain>
    </source>
</reference>
<keyword evidence="6" id="KW-1185">Reference proteome</keyword>
<dbReference type="EMBL" id="VJMH01007338">
    <property type="protein sequence ID" value="KAF0683953.1"/>
    <property type="molecule type" value="Genomic_DNA"/>
</dbReference>
<name>A0A485LTQ0_9STRA</name>
<evidence type="ECO:0000313" key="5">
    <source>
        <dbReference type="EMBL" id="VFU00677.1"/>
    </source>
</evidence>
<protein>
    <submittedName>
        <fullName evidence="5">Aste57867_24034 protein</fullName>
    </submittedName>
</protein>
<evidence type="ECO:0000256" key="1">
    <source>
        <dbReference type="SAM" id="MobiDB-lite"/>
    </source>
</evidence>
<feature type="chain" id="PRO_5036116649" evidence="3">
    <location>
        <begin position="20"/>
        <end position="329"/>
    </location>
</feature>
<dbReference type="EMBL" id="CAADRA010007364">
    <property type="protein sequence ID" value="VFU00677.1"/>
    <property type="molecule type" value="Genomic_DNA"/>
</dbReference>
<feature type="transmembrane region" description="Helical" evidence="2">
    <location>
        <begin position="146"/>
        <end position="166"/>
    </location>
</feature>
<evidence type="ECO:0000313" key="4">
    <source>
        <dbReference type="EMBL" id="KAF0683953.1"/>
    </source>
</evidence>
<feature type="region of interest" description="Disordered" evidence="1">
    <location>
        <begin position="56"/>
        <end position="140"/>
    </location>
</feature>
<organism evidence="5 6">
    <name type="scientific">Aphanomyces stellatus</name>
    <dbReference type="NCBI Taxonomy" id="120398"/>
    <lineage>
        <taxon>Eukaryota</taxon>
        <taxon>Sar</taxon>
        <taxon>Stramenopiles</taxon>
        <taxon>Oomycota</taxon>
        <taxon>Saprolegniomycetes</taxon>
        <taxon>Saprolegniales</taxon>
        <taxon>Verrucalvaceae</taxon>
        <taxon>Aphanomyces</taxon>
    </lineage>
</organism>
<keyword evidence="3" id="KW-0732">Signal</keyword>
<evidence type="ECO:0000313" key="6">
    <source>
        <dbReference type="Proteomes" id="UP000332933"/>
    </source>
</evidence>
<evidence type="ECO:0000256" key="2">
    <source>
        <dbReference type="SAM" id="Phobius"/>
    </source>
</evidence>
<evidence type="ECO:0000256" key="3">
    <source>
        <dbReference type="SAM" id="SignalP"/>
    </source>
</evidence>
<keyword evidence="2" id="KW-0472">Membrane</keyword>
<sequence length="329" mass="34912">MRGAASFVLLAIAWRFAVAVVADKTQRGYDTSVDDVPRRHQGLSVPFPTPIALQLAPPPTLFPSHTSSTLSSIDDTTSTPRSSTPTLRTPSIRAATDVPTPHTIPQPKTEIVNDGTPSSASTTLPPPSALDTTVASSPSHGVSTNVILGVTCGACALSALMVFVVYQQQRCKDRRRRRPCHHPRFSAWTDSPKPTSDVGSNLSHHGPHVALYSPSSWSRVEDMQSLSALSLHPTTTSMRLELPTSTAPPTSAVTIGIGCGYTGLVDSMGWHGHYATHELPAAKAAVASCPHMGVPPDTMVSFRDDGIDGYADPLVWPSSTTSTKTTFSL</sequence>
<feature type="compositionally biased region" description="Polar residues" evidence="1">
    <location>
        <begin position="131"/>
        <end position="140"/>
    </location>
</feature>
<feature type="compositionally biased region" description="Polar residues" evidence="1">
    <location>
        <begin position="188"/>
        <end position="202"/>
    </location>
</feature>
<proteinExistence type="predicted"/>
<accession>A0A485LTQ0</accession>
<feature type="region of interest" description="Disordered" evidence="1">
    <location>
        <begin position="178"/>
        <end position="202"/>
    </location>
</feature>
<reference evidence="4" key="2">
    <citation type="submission" date="2019-06" db="EMBL/GenBank/DDBJ databases">
        <title>Genomics analysis of Aphanomyces spp. identifies a new class of oomycete effector associated with host adaptation.</title>
        <authorList>
            <person name="Gaulin E."/>
        </authorList>
    </citation>
    <scope>NUCLEOTIDE SEQUENCE</scope>
    <source>
        <strain evidence="4">CBS 578.67</strain>
    </source>
</reference>
<feature type="signal peptide" evidence="3">
    <location>
        <begin position="1"/>
        <end position="19"/>
    </location>
</feature>
<dbReference type="AlphaFoldDB" id="A0A485LTQ0"/>
<gene>
    <name evidence="5" type="primary">Aste57867_24034</name>
    <name evidence="4" type="ORF">As57867_023961</name>
    <name evidence="5" type="ORF">ASTE57867_24034</name>
</gene>
<feature type="compositionally biased region" description="Low complexity" evidence="1">
    <location>
        <begin position="62"/>
        <end position="93"/>
    </location>
</feature>
<keyword evidence="2" id="KW-0812">Transmembrane</keyword>
<dbReference type="Proteomes" id="UP000332933">
    <property type="component" value="Unassembled WGS sequence"/>
</dbReference>
<keyword evidence="2" id="KW-1133">Transmembrane helix</keyword>